<feature type="compositionally biased region" description="Polar residues" evidence="1">
    <location>
        <begin position="1"/>
        <end position="14"/>
    </location>
</feature>
<protein>
    <submittedName>
        <fullName evidence="2">Uncharacterized protein</fullName>
    </submittedName>
</protein>
<sequence>MSSTDAMTALSLNNPGPAVTTPGSNSRRAGAPNPMVGVNTIPDTVPDRVTVEFVRTRLSGQTHRFMTASRSGLAVHVGALTDLVTEIVTEHTAEHTAGLRAELDAANDAVVELIGQHDAAVRALDAALGSRAGGA</sequence>
<feature type="region of interest" description="Disordered" evidence="1">
    <location>
        <begin position="1"/>
        <end position="42"/>
    </location>
</feature>
<dbReference type="Proteomes" id="UP001156441">
    <property type="component" value="Unassembled WGS sequence"/>
</dbReference>
<name>A0ABT2JIR0_9PSEU</name>
<organism evidence="2 3">
    <name type="scientific">Actinophytocola gossypii</name>
    <dbReference type="NCBI Taxonomy" id="2812003"/>
    <lineage>
        <taxon>Bacteria</taxon>
        <taxon>Bacillati</taxon>
        <taxon>Actinomycetota</taxon>
        <taxon>Actinomycetes</taxon>
        <taxon>Pseudonocardiales</taxon>
        <taxon>Pseudonocardiaceae</taxon>
    </lineage>
</organism>
<dbReference type="RefSeq" id="WP_260195689.1">
    <property type="nucleotide sequence ID" value="NZ_JAFFZE010000028.1"/>
</dbReference>
<keyword evidence="3" id="KW-1185">Reference proteome</keyword>
<reference evidence="2 3" key="1">
    <citation type="submission" date="2021-02" db="EMBL/GenBank/DDBJ databases">
        <title>Actinophytocola xerophila sp. nov., isolated from soil of cotton cropping field.</title>
        <authorList>
            <person name="Huang R."/>
            <person name="Chen X."/>
            <person name="Ge X."/>
            <person name="Liu W."/>
        </authorList>
    </citation>
    <scope>NUCLEOTIDE SEQUENCE [LARGE SCALE GENOMIC DNA]</scope>
    <source>
        <strain evidence="2 3">S1-96</strain>
    </source>
</reference>
<comment type="caution">
    <text evidence="2">The sequence shown here is derived from an EMBL/GenBank/DDBJ whole genome shotgun (WGS) entry which is preliminary data.</text>
</comment>
<proteinExistence type="predicted"/>
<evidence type="ECO:0000256" key="1">
    <source>
        <dbReference type="SAM" id="MobiDB-lite"/>
    </source>
</evidence>
<dbReference type="EMBL" id="JAFFZE010000028">
    <property type="protein sequence ID" value="MCT2587777.1"/>
    <property type="molecule type" value="Genomic_DNA"/>
</dbReference>
<evidence type="ECO:0000313" key="3">
    <source>
        <dbReference type="Proteomes" id="UP001156441"/>
    </source>
</evidence>
<accession>A0ABT2JIR0</accession>
<evidence type="ECO:0000313" key="2">
    <source>
        <dbReference type="EMBL" id="MCT2587777.1"/>
    </source>
</evidence>
<gene>
    <name evidence="2" type="ORF">JT362_32145</name>
</gene>